<accession>A0A9X2GLM4</accession>
<organism evidence="2 3">
    <name type="scientific">Nonomuraea thailandensis</name>
    <dbReference type="NCBI Taxonomy" id="1188745"/>
    <lineage>
        <taxon>Bacteria</taxon>
        <taxon>Bacillati</taxon>
        <taxon>Actinomycetota</taxon>
        <taxon>Actinomycetes</taxon>
        <taxon>Streptosporangiales</taxon>
        <taxon>Streptosporangiaceae</taxon>
        <taxon>Nonomuraea</taxon>
    </lineage>
</organism>
<keyword evidence="3" id="KW-1185">Reference proteome</keyword>
<name>A0A9X2GLM4_9ACTN</name>
<dbReference type="EMBL" id="JAMZEB010000002">
    <property type="protein sequence ID" value="MCP2360060.1"/>
    <property type="molecule type" value="Genomic_DNA"/>
</dbReference>
<evidence type="ECO:0000256" key="1">
    <source>
        <dbReference type="SAM" id="MobiDB-lite"/>
    </source>
</evidence>
<evidence type="ECO:0000313" key="3">
    <source>
        <dbReference type="Proteomes" id="UP001139648"/>
    </source>
</evidence>
<sequence>MRGLFEHDAGAVIEQDEPPMNGEGAGCTGTYHLVVDDGSPYCACGIDVWRSRAGRICPEDARRKTRG</sequence>
<proteinExistence type="predicted"/>
<reference evidence="2" key="1">
    <citation type="submission" date="2022-06" db="EMBL/GenBank/DDBJ databases">
        <title>Sequencing the genomes of 1000 actinobacteria strains.</title>
        <authorList>
            <person name="Klenk H.-P."/>
        </authorList>
    </citation>
    <scope>NUCLEOTIDE SEQUENCE</scope>
    <source>
        <strain evidence="2">DSM 46694</strain>
    </source>
</reference>
<evidence type="ECO:0000313" key="2">
    <source>
        <dbReference type="EMBL" id="MCP2360060.1"/>
    </source>
</evidence>
<gene>
    <name evidence="2" type="ORF">HD597_007080</name>
</gene>
<protein>
    <submittedName>
        <fullName evidence="2">Uncharacterized protein</fullName>
    </submittedName>
</protein>
<dbReference type="Proteomes" id="UP001139648">
    <property type="component" value="Unassembled WGS sequence"/>
</dbReference>
<feature type="region of interest" description="Disordered" evidence="1">
    <location>
        <begin position="1"/>
        <end position="23"/>
    </location>
</feature>
<dbReference type="RefSeq" id="WP_253747634.1">
    <property type="nucleotide sequence ID" value="NZ_BAABKA010000066.1"/>
</dbReference>
<comment type="caution">
    <text evidence="2">The sequence shown here is derived from an EMBL/GenBank/DDBJ whole genome shotgun (WGS) entry which is preliminary data.</text>
</comment>
<dbReference type="AlphaFoldDB" id="A0A9X2GLM4"/>